<sequence>MVTLVYPSVVLLFPLPHPPSRPGRWPASPYAFQAYQVSDLLSIPSFVLPDEGPYPTSTQPLSSDRSFVHLVRHCTRLKSNAYRRSRPTAFVVTCVCWNGGRMTTRLGFAGGAFRYPIVPAESVGGGAHLGLGCVSCR</sequence>
<reference evidence="1 2" key="1">
    <citation type="submission" date="2014-04" db="EMBL/GenBank/DDBJ databases">
        <authorList>
            <consortium name="DOE Joint Genome Institute"/>
            <person name="Kuo A."/>
            <person name="Kohler A."/>
            <person name="Jargeat P."/>
            <person name="Nagy L.G."/>
            <person name="Floudas D."/>
            <person name="Copeland A."/>
            <person name="Barry K.W."/>
            <person name="Cichocki N."/>
            <person name="Veneault-Fourrey C."/>
            <person name="LaButti K."/>
            <person name="Lindquist E.A."/>
            <person name="Lipzen A."/>
            <person name="Lundell T."/>
            <person name="Morin E."/>
            <person name="Murat C."/>
            <person name="Sun H."/>
            <person name="Tunlid A."/>
            <person name="Henrissat B."/>
            <person name="Grigoriev I.V."/>
            <person name="Hibbett D.S."/>
            <person name="Martin F."/>
            <person name="Nordberg H.P."/>
            <person name="Cantor M.N."/>
            <person name="Hua S.X."/>
        </authorList>
    </citation>
    <scope>NUCLEOTIDE SEQUENCE [LARGE SCALE GENOMIC DNA]</scope>
    <source>
        <strain evidence="1 2">Ve08.2h10</strain>
    </source>
</reference>
<dbReference type="HOGENOM" id="CLU_1865766_0_0_1"/>
<dbReference type="AlphaFoldDB" id="A0A0D0DMW5"/>
<reference evidence="2" key="2">
    <citation type="submission" date="2015-01" db="EMBL/GenBank/DDBJ databases">
        <title>Evolutionary Origins and Diversification of the Mycorrhizal Mutualists.</title>
        <authorList>
            <consortium name="DOE Joint Genome Institute"/>
            <consortium name="Mycorrhizal Genomics Consortium"/>
            <person name="Kohler A."/>
            <person name="Kuo A."/>
            <person name="Nagy L.G."/>
            <person name="Floudas D."/>
            <person name="Copeland A."/>
            <person name="Barry K.W."/>
            <person name="Cichocki N."/>
            <person name="Veneault-Fourrey C."/>
            <person name="LaButti K."/>
            <person name="Lindquist E.A."/>
            <person name="Lipzen A."/>
            <person name="Lundell T."/>
            <person name="Morin E."/>
            <person name="Murat C."/>
            <person name="Riley R."/>
            <person name="Ohm R."/>
            <person name="Sun H."/>
            <person name="Tunlid A."/>
            <person name="Henrissat B."/>
            <person name="Grigoriev I.V."/>
            <person name="Hibbett D.S."/>
            <person name="Martin F."/>
        </authorList>
    </citation>
    <scope>NUCLEOTIDE SEQUENCE [LARGE SCALE GENOMIC DNA]</scope>
    <source>
        <strain evidence="2">Ve08.2h10</strain>
    </source>
</reference>
<dbReference type="Proteomes" id="UP000054538">
    <property type="component" value="Unassembled WGS sequence"/>
</dbReference>
<dbReference type="EMBL" id="KN824840">
    <property type="protein sequence ID" value="KIL00163.1"/>
    <property type="molecule type" value="Genomic_DNA"/>
</dbReference>
<name>A0A0D0DMW5_9AGAM</name>
<evidence type="ECO:0000313" key="1">
    <source>
        <dbReference type="EMBL" id="KIL00163.1"/>
    </source>
</evidence>
<protein>
    <submittedName>
        <fullName evidence="1">Unplaced genomic scaffold scaffold_18, whole genome shotgun sequence</fullName>
    </submittedName>
</protein>
<accession>A0A0D0DMW5</accession>
<dbReference type="InParanoid" id="A0A0D0DMW5"/>
<organism evidence="1 2">
    <name type="scientific">Paxillus rubicundulus Ve08.2h10</name>
    <dbReference type="NCBI Taxonomy" id="930991"/>
    <lineage>
        <taxon>Eukaryota</taxon>
        <taxon>Fungi</taxon>
        <taxon>Dikarya</taxon>
        <taxon>Basidiomycota</taxon>
        <taxon>Agaricomycotina</taxon>
        <taxon>Agaricomycetes</taxon>
        <taxon>Agaricomycetidae</taxon>
        <taxon>Boletales</taxon>
        <taxon>Paxilineae</taxon>
        <taxon>Paxillaceae</taxon>
        <taxon>Paxillus</taxon>
    </lineage>
</organism>
<gene>
    <name evidence="1" type="ORF">PAXRUDRAFT_330926</name>
</gene>
<evidence type="ECO:0000313" key="2">
    <source>
        <dbReference type="Proteomes" id="UP000054538"/>
    </source>
</evidence>
<keyword evidence="2" id="KW-1185">Reference proteome</keyword>
<proteinExistence type="predicted"/>